<sequence>MSTQFSGGFDQLQVRCDPPFGAEPFIESLQRNSCIHLESSMLDPNPTPVGTATADSGQVQATQSARATRWHRALVETFGEPFVRSLASPYVVREDQTFECPVAARFYRKDYAFVARNLFLEYQYRTWRGFNQEILQRYSDLLTKKLENIKILMQNYINRMQNLLDPQGHRLDTSMWPNAMVKDVPIISAHANEYLDALRLLEKVYLLAGTANMFGVLTSSQRAEAEAISKKAVRAFRSVLQAEVIKLYREAHRVMQEQRNAGTPLDPRLVEAVEQHGAAANAAVEDDEDGPAATGDEAAAMIDAAAAQSTAAGKAAKRQPAKRKPPEAGAGTEGAASPAGAEPVPSAAA</sequence>
<gene>
    <name evidence="2" type="ORF">H8R02_24245</name>
</gene>
<feature type="compositionally biased region" description="Low complexity" evidence="1">
    <location>
        <begin position="327"/>
        <end position="349"/>
    </location>
</feature>
<dbReference type="RefSeq" id="WP_187084081.1">
    <property type="nucleotide sequence ID" value="NZ_JACORU010000011.1"/>
</dbReference>
<evidence type="ECO:0008006" key="4">
    <source>
        <dbReference type="Google" id="ProtNLM"/>
    </source>
</evidence>
<evidence type="ECO:0000256" key="1">
    <source>
        <dbReference type="SAM" id="MobiDB-lite"/>
    </source>
</evidence>
<evidence type="ECO:0000313" key="2">
    <source>
        <dbReference type="EMBL" id="MBC5767598.1"/>
    </source>
</evidence>
<protein>
    <recommendedName>
        <fullName evidence="4">DUF1845 domain-containing protein</fullName>
    </recommendedName>
</protein>
<proteinExistence type="predicted"/>
<dbReference type="AlphaFoldDB" id="A0A923MC03"/>
<feature type="region of interest" description="Disordered" evidence="1">
    <location>
        <begin position="303"/>
        <end position="349"/>
    </location>
</feature>
<dbReference type="Proteomes" id="UP000596827">
    <property type="component" value="Unassembled WGS sequence"/>
</dbReference>
<dbReference type="EMBL" id="JACORU010000011">
    <property type="protein sequence ID" value="MBC5767598.1"/>
    <property type="molecule type" value="Genomic_DNA"/>
</dbReference>
<feature type="compositionally biased region" description="Low complexity" evidence="1">
    <location>
        <begin position="303"/>
        <end position="314"/>
    </location>
</feature>
<reference evidence="2" key="1">
    <citation type="submission" date="2020-08" db="EMBL/GenBank/DDBJ databases">
        <title>Ramlibacter sp. GTP1 16S ribosomal RNA gene genome sequencing and assembly.</title>
        <authorList>
            <person name="Kang M."/>
        </authorList>
    </citation>
    <scope>NUCLEOTIDE SEQUENCE</scope>
    <source>
        <strain evidence="2">GTP1</strain>
    </source>
</reference>
<keyword evidence="3" id="KW-1185">Reference proteome</keyword>
<comment type="caution">
    <text evidence="2">The sequence shown here is derived from an EMBL/GenBank/DDBJ whole genome shotgun (WGS) entry which is preliminary data.</text>
</comment>
<name>A0A923MC03_9BURK</name>
<evidence type="ECO:0000313" key="3">
    <source>
        <dbReference type="Proteomes" id="UP000596827"/>
    </source>
</evidence>
<accession>A0A923MC03</accession>
<organism evidence="2 3">
    <name type="scientific">Ramlibacter albus</name>
    <dbReference type="NCBI Taxonomy" id="2079448"/>
    <lineage>
        <taxon>Bacteria</taxon>
        <taxon>Pseudomonadati</taxon>
        <taxon>Pseudomonadota</taxon>
        <taxon>Betaproteobacteria</taxon>
        <taxon>Burkholderiales</taxon>
        <taxon>Comamonadaceae</taxon>
        <taxon>Ramlibacter</taxon>
    </lineage>
</organism>